<keyword evidence="2" id="KW-1185">Reference proteome</keyword>
<dbReference type="AlphaFoldDB" id="E7RP49"/>
<proteinExistence type="predicted"/>
<name>E7RP49_9BACT</name>
<gene>
    <name evidence="1" type="ORF">HMPREF0663_10950</name>
</gene>
<accession>E7RP49</accession>
<organism evidence="1 2">
    <name type="scientific">Hoylesella oralis ATCC 33269</name>
    <dbReference type="NCBI Taxonomy" id="873533"/>
    <lineage>
        <taxon>Bacteria</taxon>
        <taxon>Pseudomonadati</taxon>
        <taxon>Bacteroidota</taxon>
        <taxon>Bacteroidia</taxon>
        <taxon>Bacteroidales</taxon>
        <taxon>Prevotellaceae</taxon>
        <taxon>Hoylesella</taxon>
    </lineage>
</organism>
<dbReference type="EMBL" id="AEPE02000003">
    <property type="protein sequence ID" value="EFZ37492.1"/>
    <property type="molecule type" value="Genomic_DNA"/>
</dbReference>
<dbReference type="HOGENOM" id="CLU_3203596_0_0_10"/>
<evidence type="ECO:0000313" key="2">
    <source>
        <dbReference type="Proteomes" id="UP000005580"/>
    </source>
</evidence>
<comment type="caution">
    <text evidence="1">The sequence shown here is derived from an EMBL/GenBank/DDBJ whole genome shotgun (WGS) entry which is preliminary data.</text>
</comment>
<dbReference type="Proteomes" id="UP000005580">
    <property type="component" value="Unassembled WGS sequence"/>
</dbReference>
<protein>
    <submittedName>
        <fullName evidence="1">Uncharacterized protein</fullName>
    </submittedName>
</protein>
<reference evidence="1" key="1">
    <citation type="submission" date="2011-01" db="EMBL/GenBank/DDBJ databases">
        <authorList>
            <person name="Muzny D."/>
            <person name="Qin X."/>
            <person name="Buhay C."/>
            <person name="Dugan-Rocha S."/>
            <person name="Ding Y."/>
            <person name="Chen G."/>
            <person name="Hawes A."/>
            <person name="Holder M."/>
            <person name="Jhangiani S."/>
            <person name="Johnson A."/>
            <person name="Khan Z."/>
            <person name="Li Z."/>
            <person name="Liu W."/>
            <person name="Liu X."/>
            <person name="Perez L."/>
            <person name="Shen H."/>
            <person name="Wang Q."/>
            <person name="Watt J."/>
            <person name="Xi L."/>
            <person name="Xin Y."/>
            <person name="Zhou J."/>
            <person name="Deng J."/>
            <person name="Jiang H."/>
            <person name="Liu Y."/>
            <person name="Qu J."/>
            <person name="Song X.-Z."/>
            <person name="Zhang L."/>
            <person name="Villasana D."/>
            <person name="Johnson A."/>
            <person name="Liu J."/>
            <person name="Liyanage D."/>
            <person name="Lorensuhewa L."/>
            <person name="Robinson T."/>
            <person name="Song A."/>
            <person name="Song B.-B."/>
            <person name="Dinh H."/>
            <person name="Thornton R."/>
            <person name="Coyle M."/>
            <person name="Francisco L."/>
            <person name="Jackson L."/>
            <person name="Javaid M."/>
            <person name="Korchina V."/>
            <person name="Kovar C."/>
            <person name="Mata R."/>
            <person name="Mathew T."/>
            <person name="Ngo R."/>
            <person name="Nguyen L."/>
            <person name="Nguyen N."/>
            <person name="Okwuonu G."/>
            <person name="Ongeri F."/>
            <person name="Pham C."/>
            <person name="Simmons D."/>
            <person name="Wilczek-Boney K."/>
            <person name="Hale W."/>
            <person name="Jakkamsetti A."/>
            <person name="Pham P."/>
            <person name="Ruth R."/>
            <person name="San Lucas F."/>
            <person name="Warren J."/>
            <person name="Zhang J."/>
            <person name="Zhao Z."/>
            <person name="Zhou C."/>
            <person name="Zhu D."/>
            <person name="Lee S."/>
            <person name="Bess C."/>
            <person name="Blankenburg K."/>
            <person name="Forbes L."/>
            <person name="Fu Q."/>
            <person name="Gubbala S."/>
            <person name="Hirani K."/>
            <person name="Jayaseelan J.C."/>
            <person name="Lara F."/>
            <person name="Munidasa M."/>
            <person name="Palculict T."/>
            <person name="Patil S."/>
            <person name="Pu L.-L."/>
            <person name="Saada N."/>
            <person name="Tang L."/>
            <person name="Weissenberger G."/>
            <person name="Zhu Y."/>
            <person name="Hemphill L."/>
            <person name="Shang Y."/>
            <person name="Youmans B."/>
            <person name="Ayvaz T."/>
            <person name="Ross M."/>
            <person name="Santibanez J."/>
            <person name="Aqrawi P."/>
            <person name="Gross S."/>
            <person name="Joshi V."/>
            <person name="Fowler G."/>
            <person name="Nazareth L."/>
            <person name="Reid J."/>
            <person name="Worley K."/>
            <person name="Petrosino J."/>
            <person name="Highlander S."/>
            <person name="Gibbs R."/>
        </authorList>
    </citation>
    <scope>NUCLEOTIDE SEQUENCE [LARGE SCALE GENOMIC DNA]</scope>
    <source>
        <strain evidence="1">ATCC 33269</strain>
    </source>
</reference>
<evidence type="ECO:0000313" key="1">
    <source>
        <dbReference type="EMBL" id="EFZ37492.1"/>
    </source>
</evidence>
<sequence>MPHEWNKMPVCAAFRFHKGKNMPNNRIFVVGMKIFFYLYPNITNC</sequence>